<keyword evidence="1" id="KW-0812">Transmembrane</keyword>
<organism evidence="2 3">
    <name type="scientific">Saguinus oedipus</name>
    <name type="common">Cotton-top tamarin</name>
    <name type="synonym">Oedipomidas oedipus</name>
    <dbReference type="NCBI Taxonomy" id="9490"/>
    <lineage>
        <taxon>Eukaryota</taxon>
        <taxon>Metazoa</taxon>
        <taxon>Chordata</taxon>
        <taxon>Craniata</taxon>
        <taxon>Vertebrata</taxon>
        <taxon>Euteleostomi</taxon>
        <taxon>Mammalia</taxon>
        <taxon>Eutheria</taxon>
        <taxon>Euarchontoglires</taxon>
        <taxon>Primates</taxon>
        <taxon>Haplorrhini</taxon>
        <taxon>Platyrrhini</taxon>
        <taxon>Cebidae</taxon>
        <taxon>Callitrichinae</taxon>
        <taxon>Saguinus</taxon>
    </lineage>
</organism>
<keyword evidence="3" id="KW-1185">Reference proteome</keyword>
<gene>
    <name evidence="2" type="ORF">P7K49_006194</name>
</gene>
<keyword evidence="1" id="KW-1133">Transmembrane helix</keyword>
<keyword evidence="1" id="KW-0472">Membrane</keyword>
<accession>A0ABQ9W445</accession>
<evidence type="ECO:0000313" key="3">
    <source>
        <dbReference type="Proteomes" id="UP001266305"/>
    </source>
</evidence>
<feature type="non-terminal residue" evidence="2">
    <location>
        <position position="1"/>
    </location>
</feature>
<evidence type="ECO:0000313" key="2">
    <source>
        <dbReference type="EMBL" id="KAK2115568.1"/>
    </source>
</evidence>
<sequence length="85" mass="9311">GVLTVPVNMASQPSPSGKYRKKYRWLLAKKGYDHSSSTQEAVFFFLINLIGAINLVICPSALYHPSALTQPALDTAFSYSSAVKF</sequence>
<dbReference type="Proteomes" id="UP001266305">
    <property type="component" value="Unassembled WGS sequence"/>
</dbReference>
<feature type="transmembrane region" description="Helical" evidence="1">
    <location>
        <begin position="41"/>
        <end position="63"/>
    </location>
</feature>
<name>A0ABQ9W445_SAGOE</name>
<proteinExistence type="predicted"/>
<protein>
    <submittedName>
        <fullName evidence="2">Uncharacterized protein</fullName>
    </submittedName>
</protein>
<dbReference type="EMBL" id="JASSZA010000003">
    <property type="protein sequence ID" value="KAK2115568.1"/>
    <property type="molecule type" value="Genomic_DNA"/>
</dbReference>
<evidence type="ECO:0000256" key="1">
    <source>
        <dbReference type="SAM" id="Phobius"/>
    </source>
</evidence>
<reference evidence="2 3" key="1">
    <citation type="submission" date="2023-05" db="EMBL/GenBank/DDBJ databases">
        <title>B98-5 Cell Line De Novo Hybrid Assembly: An Optical Mapping Approach.</title>
        <authorList>
            <person name="Kananen K."/>
            <person name="Auerbach J.A."/>
            <person name="Kautto E."/>
            <person name="Blachly J.S."/>
        </authorList>
    </citation>
    <scope>NUCLEOTIDE SEQUENCE [LARGE SCALE GENOMIC DNA]</scope>
    <source>
        <strain evidence="2">B95-8</strain>
        <tissue evidence="2">Cell line</tissue>
    </source>
</reference>
<comment type="caution">
    <text evidence="2">The sequence shown here is derived from an EMBL/GenBank/DDBJ whole genome shotgun (WGS) entry which is preliminary data.</text>
</comment>